<dbReference type="CDD" id="cd18186">
    <property type="entry name" value="BTB_POZ_ZBTB_KLHL-like"/>
    <property type="match status" value="1"/>
</dbReference>
<gene>
    <name evidence="2" type="ORF">K466DRAFT_559449</name>
</gene>
<protein>
    <recommendedName>
        <fullName evidence="1">BTB domain-containing protein</fullName>
    </recommendedName>
</protein>
<sequence length="317" mass="35561">MASKDEVFWFEDGTVVLIAGGVQFRVYRGVLSMHSPVFASMFSLPQPSRTPTTTIPRCPTVHLDDSPEDLRVVLKALFPRKGSVFISSDNQHFGPGFEEVSALVRLGRKYQFDDMEQQAVAFLKGHFAQPLSVWLKADKYVPAGWDHVHAIGAVNIARLVGCDAILPTAMMVCCVLDGVELVRGFVRADGTRETLSDEDLGLCVRARPRLMHATTAAILEVFDPLDLGSDIEDRRHRCCNLILADIWQRRQCQDKPDLTSEYPFHSFEFYMGDQLDSGVCDSCGESLRSRFQGMQESTWWDLPDLLGVTVGEKMRLQ</sequence>
<dbReference type="Pfam" id="PF00651">
    <property type="entry name" value="BTB"/>
    <property type="match status" value="1"/>
</dbReference>
<dbReference type="EMBL" id="ML211856">
    <property type="protein sequence ID" value="TFK80068.1"/>
    <property type="molecule type" value="Genomic_DNA"/>
</dbReference>
<dbReference type="InParanoid" id="A0A5C3NUM8"/>
<feature type="domain" description="BTB" evidence="1">
    <location>
        <begin position="13"/>
        <end position="86"/>
    </location>
</feature>
<dbReference type="SUPFAM" id="SSF54695">
    <property type="entry name" value="POZ domain"/>
    <property type="match status" value="1"/>
</dbReference>
<evidence type="ECO:0000313" key="3">
    <source>
        <dbReference type="Proteomes" id="UP000308197"/>
    </source>
</evidence>
<proteinExistence type="predicted"/>
<organism evidence="2 3">
    <name type="scientific">Polyporus arcularius HHB13444</name>
    <dbReference type="NCBI Taxonomy" id="1314778"/>
    <lineage>
        <taxon>Eukaryota</taxon>
        <taxon>Fungi</taxon>
        <taxon>Dikarya</taxon>
        <taxon>Basidiomycota</taxon>
        <taxon>Agaricomycotina</taxon>
        <taxon>Agaricomycetes</taxon>
        <taxon>Polyporales</taxon>
        <taxon>Polyporaceae</taxon>
        <taxon>Polyporus</taxon>
    </lineage>
</organism>
<dbReference type="InterPro" id="IPR011333">
    <property type="entry name" value="SKP1/BTB/POZ_sf"/>
</dbReference>
<dbReference type="AlphaFoldDB" id="A0A5C3NUM8"/>
<reference evidence="2 3" key="1">
    <citation type="journal article" date="2019" name="Nat. Ecol. Evol.">
        <title>Megaphylogeny resolves global patterns of mushroom evolution.</title>
        <authorList>
            <person name="Varga T."/>
            <person name="Krizsan K."/>
            <person name="Foldi C."/>
            <person name="Dima B."/>
            <person name="Sanchez-Garcia M."/>
            <person name="Sanchez-Ramirez S."/>
            <person name="Szollosi G.J."/>
            <person name="Szarkandi J.G."/>
            <person name="Papp V."/>
            <person name="Albert L."/>
            <person name="Andreopoulos W."/>
            <person name="Angelini C."/>
            <person name="Antonin V."/>
            <person name="Barry K.W."/>
            <person name="Bougher N.L."/>
            <person name="Buchanan P."/>
            <person name="Buyck B."/>
            <person name="Bense V."/>
            <person name="Catcheside P."/>
            <person name="Chovatia M."/>
            <person name="Cooper J."/>
            <person name="Damon W."/>
            <person name="Desjardin D."/>
            <person name="Finy P."/>
            <person name="Geml J."/>
            <person name="Haridas S."/>
            <person name="Hughes K."/>
            <person name="Justo A."/>
            <person name="Karasinski D."/>
            <person name="Kautmanova I."/>
            <person name="Kiss B."/>
            <person name="Kocsube S."/>
            <person name="Kotiranta H."/>
            <person name="LaButti K.M."/>
            <person name="Lechner B.E."/>
            <person name="Liimatainen K."/>
            <person name="Lipzen A."/>
            <person name="Lukacs Z."/>
            <person name="Mihaltcheva S."/>
            <person name="Morgado L.N."/>
            <person name="Niskanen T."/>
            <person name="Noordeloos M.E."/>
            <person name="Ohm R.A."/>
            <person name="Ortiz-Santana B."/>
            <person name="Ovrebo C."/>
            <person name="Racz N."/>
            <person name="Riley R."/>
            <person name="Savchenko A."/>
            <person name="Shiryaev A."/>
            <person name="Soop K."/>
            <person name="Spirin V."/>
            <person name="Szebenyi C."/>
            <person name="Tomsovsky M."/>
            <person name="Tulloss R.E."/>
            <person name="Uehling J."/>
            <person name="Grigoriev I.V."/>
            <person name="Vagvolgyi C."/>
            <person name="Papp T."/>
            <person name="Martin F.M."/>
            <person name="Miettinen O."/>
            <person name="Hibbett D.S."/>
            <person name="Nagy L.G."/>
        </authorList>
    </citation>
    <scope>NUCLEOTIDE SEQUENCE [LARGE SCALE GENOMIC DNA]</scope>
    <source>
        <strain evidence="2 3">HHB13444</strain>
    </source>
</reference>
<name>A0A5C3NUM8_9APHY</name>
<dbReference type="InterPro" id="IPR000210">
    <property type="entry name" value="BTB/POZ_dom"/>
</dbReference>
<dbReference type="SMART" id="SM00225">
    <property type="entry name" value="BTB"/>
    <property type="match status" value="1"/>
</dbReference>
<evidence type="ECO:0000259" key="1">
    <source>
        <dbReference type="PROSITE" id="PS50097"/>
    </source>
</evidence>
<keyword evidence="3" id="KW-1185">Reference proteome</keyword>
<accession>A0A5C3NUM8</accession>
<dbReference type="Proteomes" id="UP000308197">
    <property type="component" value="Unassembled WGS sequence"/>
</dbReference>
<dbReference type="Gene3D" id="3.30.710.10">
    <property type="entry name" value="Potassium Channel Kv1.1, Chain A"/>
    <property type="match status" value="1"/>
</dbReference>
<evidence type="ECO:0000313" key="2">
    <source>
        <dbReference type="EMBL" id="TFK80068.1"/>
    </source>
</evidence>
<dbReference type="PROSITE" id="PS50097">
    <property type="entry name" value="BTB"/>
    <property type="match status" value="1"/>
</dbReference>